<evidence type="ECO:0000259" key="2">
    <source>
        <dbReference type="Pfam" id="PF20091"/>
    </source>
</evidence>
<reference evidence="4" key="1">
    <citation type="submission" date="2016-10" db="EMBL/GenBank/DDBJ databases">
        <authorList>
            <person name="Varghese N."/>
            <person name="Submissions S."/>
        </authorList>
    </citation>
    <scope>NUCLEOTIDE SEQUENCE [LARGE SCALE GENOMIC DNA]</scope>
    <source>
        <strain evidence="4">DSM 44268</strain>
    </source>
</reference>
<dbReference type="EMBL" id="FNBT01000001">
    <property type="protein sequence ID" value="SDF02519.1"/>
    <property type="molecule type" value="Genomic_DNA"/>
</dbReference>
<gene>
    <name evidence="3" type="ORF">SAMN05660662_0758</name>
</gene>
<protein>
    <recommendedName>
        <fullName evidence="2">Alpha/beta hydrolase domain-containing protein</fullName>
    </recommendedName>
</protein>
<evidence type="ECO:0000313" key="3">
    <source>
        <dbReference type="EMBL" id="SDF02519.1"/>
    </source>
</evidence>
<dbReference type="Pfam" id="PF20091">
    <property type="entry name" value="Abhydrolase_10"/>
    <property type="match status" value="1"/>
</dbReference>
<name>A0A1G7HRA8_9ACTN</name>
<dbReference type="InterPro" id="IPR045394">
    <property type="entry name" value="Abhydrolase_dom"/>
</dbReference>
<dbReference type="Proteomes" id="UP000199406">
    <property type="component" value="Unassembled WGS sequence"/>
</dbReference>
<organism evidence="3 4">
    <name type="scientific">Blastococcus aurantiacus</name>
    <dbReference type="NCBI Taxonomy" id="1550231"/>
    <lineage>
        <taxon>Bacteria</taxon>
        <taxon>Bacillati</taxon>
        <taxon>Actinomycetota</taxon>
        <taxon>Actinomycetes</taxon>
        <taxon>Geodermatophilales</taxon>
        <taxon>Geodermatophilaceae</taxon>
        <taxon>Blastococcus</taxon>
    </lineage>
</organism>
<sequence>MTRTPGSRPPATDGSGEPGERPGSAVTRVEATTTTVVLGEREWRRTTGTLHGVVGAGERIAGLDGLTTDEYGRYAYSAQFEVLDPGGAGDLVLVDMENRGRPATLLTLEQLALGSADSTPTGAVYPPGRGTGFLAEQDLGYARVQWESGIAAGVPASAQGVGEVVVRDFGRLLTGAAGPLEGDSPLPRFGAAVLTGISQSAWFVTTFVAEGFNVDPRTGGGVYAAALAVSGTGNWLAINQLAGKEAQRPYLLENGVPLAYEQILTRGDSDPLYVDVATYTDYYRLRASVTAHAERSPDVHRYDWPAPHAGPAYPDAMVFGVLGCNGGIEVPRNPIAYDPYLRSVVADLAAVLRGSTPDGAGLPESAVFELVPPPPSATVNELPGVELAVPAVDDDTAQPLGGVRFPDAVVPLGRPLPVALGPVGTSSITDVCGNWGGWEPFTAAELRDRYGDVDGYLARYDAAVDEQIRAGYLRAGEREPMLAKARAAFLATGA</sequence>
<dbReference type="AlphaFoldDB" id="A0A1G7HRA8"/>
<proteinExistence type="predicted"/>
<feature type="region of interest" description="Disordered" evidence="1">
    <location>
        <begin position="1"/>
        <end position="25"/>
    </location>
</feature>
<accession>A0A1G7HRA8</accession>
<dbReference type="OrthoDB" id="3991291at2"/>
<feature type="domain" description="Alpha/beta hydrolase" evidence="2">
    <location>
        <begin position="164"/>
        <end position="482"/>
    </location>
</feature>
<keyword evidence="4" id="KW-1185">Reference proteome</keyword>
<evidence type="ECO:0000256" key="1">
    <source>
        <dbReference type="SAM" id="MobiDB-lite"/>
    </source>
</evidence>
<evidence type="ECO:0000313" key="4">
    <source>
        <dbReference type="Proteomes" id="UP000199406"/>
    </source>
</evidence>
<dbReference type="STRING" id="1550231.SAMN05660662_0758"/>
<dbReference type="RefSeq" id="WP_091763739.1">
    <property type="nucleotide sequence ID" value="NZ_FNBT01000001.1"/>
</dbReference>